<protein>
    <submittedName>
        <fullName evidence="3">Uncharacterized protein</fullName>
    </submittedName>
</protein>
<dbReference type="OrthoDB" id="411251at2759"/>
<comment type="caution">
    <text evidence="3">The sequence shown here is derived from an EMBL/GenBank/DDBJ whole genome shotgun (WGS) entry which is preliminary data.</text>
</comment>
<sequence>MTDEQTKLDIFEDVDSSALAGSMTVSSKPSSTKAQPGASDFNSLDEPIKETFLRDVRAVGTSMNFMGDSQPKNRKALAVYPMFLFYFIISWLVVSHSNV</sequence>
<evidence type="ECO:0000313" key="4">
    <source>
        <dbReference type="Proteomes" id="UP001107558"/>
    </source>
</evidence>
<feature type="compositionally biased region" description="Polar residues" evidence="1">
    <location>
        <begin position="23"/>
        <end position="34"/>
    </location>
</feature>
<keyword evidence="2" id="KW-0472">Membrane</keyword>
<proteinExistence type="predicted"/>
<keyword evidence="4" id="KW-1185">Reference proteome</keyword>
<organism evidence="3 4">
    <name type="scientific">Polypedilum vanderplanki</name>
    <name type="common">Sleeping chironomid midge</name>
    <dbReference type="NCBI Taxonomy" id="319348"/>
    <lineage>
        <taxon>Eukaryota</taxon>
        <taxon>Metazoa</taxon>
        <taxon>Ecdysozoa</taxon>
        <taxon>Arthropoda</taxon>
        <taxon>Hexapoda</taxon>
        <taxon>Insecta</taxon>
        <taxon>Pterygota</taxon>
        <taxon>Neoptera</taxon>
        <taxon>Endopterygota</taxon>
        <taxon>Diptera</taxon>
        <taxon>Nematocera</taxon>
        <taxon>Chironomoidea</taxon>
        <taxon>Chironomidae</taxon>
        <taxon>Chironominae</taxon>
        <taxon>Polypedilum</taxon>
        <taxon>Polypedilum</taxon>
    </lineage>
</organism>
<evidence type="ECO:0000313" key="3">
    <source>
        <dbReference type="EMBL" id="KAG5668083.1"/>
    </source>
</evidence>
<keyword evidence="2" id="KW-0812">Transmembrane</keyword>
<feature type="region of interest" description="Disordered" evidence="1">
    <location>
        <begin position="22"/>
        <end position="43"/>
    </location>
</feature>
<evidence type="ECO:0000256" key="1">
    <source>
        <dbReference type="SAM" id="MobiDB-lite"/>
    </source>
</evidence>
<dbReference type="AlphaFoldDB" id="A0A9J6BF15"/>
<dbReference type="EMBL" id="JADBJN010000004">
    <property type="protein sequence ID" value="KAG5668083.1"/>
    <property type="molecule type" value="Genomic_DNA"/>
</dbReference>
<feature type="transmembrane region" description="Helical" evidence="2">
    <location>
        <begin position="76"/>
        <end position="94"/>
    </location>
</feature>
<gene>
    <name evidence="3" type="ORF">PVAND_016038</name>
</gene>
<reference evidence="3" key="1">
    <citation type="submission" date="2021-03" db="EMBL/GenBank/DDBJ databases">
        <title>Chromosome level genome of the anhydrobiotic midge Polypedilum vanderplanki.</title>
        <authorList>
            <person name="Yoshida Y."/>
            <person name="Kikawada T."/>
            <person name="Gusev O."/>
        </authorList>
    </citation>
    <scope>NUCLEOTIDE SEQUENCE</scope>
    <source>
        <strain evidence="3">NIAS01</strain>
        <tissue evidence="3">Whole body or cell culture</tissue>
    </source>
</reference>
<evidence type="ECO:0000256" key="2">
    <source>
        <dbReference type="SAM" id="Phobius"/>
    </source>
</evidence>
<name>A0A9J6BF15_POLVA</name>
<keyword evidence="2" id="KW-1133">Transmembrane helix</keyword>
<accession>A0A9J6BF15</accession>
<dbReference type="Proteomes" id="UP001107558">
    <property type="component" value="Chromosome 4"/>
</dbReference>